<feature type="compositionally biased region" description="Low complexity" evidence="16">
    <location>
        <begin position="657"/>
        <end position="686"/>
    </location>
</feature>
<dbReference type="FunFam" id="3.30.1490.100:FF:000001">
    <property type="entry name" value="DNA repair protein REV1"/>
    <property type="match status" value="1"/>
</dbReference>
<dbReference type="PIRSF" id="PIRSF036573">
    <property type="entry name" value="REV1"/>
    <property type="match status" value="1"/>
</dbReference>
<keyword evidence="6 14" id="KW-0548">Nucleotidyltransferase</keyword>
<evidence type="ECO:0000256" key="5">
    <source>
        <dbReference type="ARBA" id="ARBA00022679"/>
    </source>
</evidence>
<evidence type="ECO:0000313" key="20">
    <source>
        <dbReference type="Proteomes" id="UP000310689"/>
    </source>
</evidence>
<dbReference type="GO" id="GO:0017125">
    <property type="term" value="F:deoxycytidyl transferase activity"/>
    <property type="evidence" value="ECO:0007669"/>
    <property type="project" value="TreeGrafter"/>
</dbReference>
<organism evidence="19 20">
    <name type="scientific">Wallemia ichthyophaga</name>
    <dbReference type="NCBI Taxonomy" id="245174"/>
    <lineage>
        <taxon>Eukaryota</taxon>
        <taxon>Fungi</taxon>
        <taxon>Dikarya</taxon>
        <taxon>Basidiomycota</taxon>
        <taxon>Wallemiomycotina</taxon>
        <taxon>Wallemiomycetes</taxon>
        <taxon>Wallemiales</taxon>
        <taxon>Wallemiaceae</taxon>
        <taxon>Wallemia</taxon>
    </lineage>
</organism>
<feature type="region of interest" description="Disordered" evidence="16">
    <location>
        <begin position="632"/>
        <end position="740"/>
    </location>
</feature>
<evidence type="ECO:0000256" key="8">
    <source>
        <dbReference type="ARBA" id="ARBA00022763"/>
    </source>
</evidence>
<feature type="binding site" evidence="15">
    <location>
        <position position="325"/>
    </location>
    <ligand>
        <name>Mg(2+)</name>
        <dbReference type="ChEBI" id="CHEBI:18420"/>
        <label>1</label>
    </ligand>
</feature>
<dbReference type="CDD" id="cd17719">
    <property type="entry name" value="BRCT_Rev1"/>
    <property type="match status" value="1"/>
</dbReference>
<dbReference type="InterPro" id="IPR043128">
    <property type="entry name" value="Rev_trsase/Diguanyl_cyclase"/>
</dbReference>
<dbReference type="GO" id="GO:0046872">
    <property type="term" value="F:metal ion binding"/>
    <property type="evidence" value="ECO:0007669"/>
    <property type="project" value="UniProtKB-KW"/>
</dbReference>
<evidence type="ECO:0000256" key="13">
    <source>
        <dbReference type="ARBA" id="ARBA00058985"/>
    </source>
</evidence>
<keyword evidence="11 14" id="KW-0234">DNA repair</keyword>
<dbReference type="GO" id="GO:0003684">
    <property type="term" value="F:damaged DNA binding"/>
    <property type="evidence" value="ECO:0007669"/>
    <property type="project" value="UniProtKB-UniRule"/>
</dbReference>
<dbReference type="GO" id="GO:0005634">
    <property type="term" value="C:nucleus"/>
    <property type="evidence" value="ECO:0007669"/>
    <property type="project" value="UniProtKB-SubCell"/>
</dbReference>
<evidence type="ECO:0000256" key="16">
    <source>
        <dbReference type="SAM" id="MobiDB-lite"/>
    </source>
</evidence>
<feature type="compositionally biased region" description="Basic and acidic residues" evidence="16">
    <location>
        <begin position="1045"/>
        <end position="1064"/>
    </location>
</feature>
<gene>
    <name evidence="19" type="ORF">E3P86_03500</name>
</gene>
<evidence type="ECO:0000256" key="3">
    <source>
        <dbReference type="ARBA" id="ARBA00020399"/>
    </source>
</evidence>
<dbReference type="SUPFAM" id="SSF100879">
    <property type="entry name" value="Lesion bypass DNA polymerase (Y-family), little finger domain"/>
    <property type="match status" value="1"/>
</dbReference>
<dbReference type="SUPFAM" id="SSF52113">
    <property type="entry name" value="BRCT domain"/>
    <property type="match status" value="1"/>
</dbReference>
<keyword evidence="5 14" id="KW-0808">Transferase</keyword>
<dbReference type="Gene3D" id="1.10.150.20">
    <property type="entry name" value="5' to 3' exonuclease, C-terminal subdomain"/>
    <property type="match status" value="1"/>
</dbReference>
<feature type="compositionally biased region" description="Basic and acidic residues" evidence="16">
    <location>
        <begin position="986"/>
        <end position="1002"/>
    </location>
</feature>
<dbReference type="EC" id="2.7.7.-" evidence="14"/>
<keyword evidence="7 15" id="KW-0479">Metal-binding</keyword>
<dbReference type="AlphaFoldDB" id="A0A4T0IT45"/>
<dbReference type="InterPro" id="IPR001126">
    <property type="entry name" value="UmuC"/>
</dbReference>
<dbReference type="Pfam" id="PF16727">
    <property type="entry name" value="REV1_C"/>
    <property type="match status" value="1"/>
</dbReference>
<feature type="compositionally biased region" description="Low complexity" evidence="16">
    <location>
        <begin position="931"/>
        <end position="945"/>
    </location>
</feature>
<dbReference type="Pfam" id="PF00817">
    <property type="entry name" value="IMS"/>
    <property type="match status" value="1"/>
</dbReference>
<proteinExistence type="inferred from homology"/>
<comment type="subcellular location">
    <subcellularLocation>
        <location evidence="1 14">Nucleus</location>
    </subcellularLocation>
</comment>
<feature type="region of interest" description="Disordered" evidence="16">
    <location>
        <begin position="1045"/>
        <end position="1091"/>
    </location>
</feature>
<dbReference type="FunFam" id="3.40.50.10190:FF:000011">
    <property type="entry name" value="DNA repair protein REV1"/>
    <property type="match status" value="1"/>
</dbReference>
<evidence type="ECO:0000256" key="4">
    <source>
        <dbReference type="ARBA" id="ARBA00022634"/>
    </source>
</evidence>
<dbReference type="Gene3D" id="3.30.1490.100">
    <property type="entry name" value="DNA polymerase, Y-family, little finger domain"/>
    <property type="match status" value="1"/>
</dbReference>
<feature type="region of interest" description="Disordered" evidence="16">
    <location>
        <begin position="774"/>
        <end position="843"/>
    </location>
</feature>
<feature type="domain" description="BRCT" evidence="17">
    <location>
        <begin position="33"/>
        <end position="121"/>
    </location>
</feature>
<dbReference type="PROSITE" id="PS50173">
    <property type="entry name" value="UMUC"/>
    <property type="match status" value="1"/>
</dbReference>
<comment type="caution">
    <text evidence="19">The sequence shown here is derived from an EMBL/GenBank/DDBJ whole genome shotgun (WGS) entry which is preliminary data.</text>
</comment>
<dbReference type="PANTHER" id="PTHR45990">
    <property type="entry name" value="DNA REPAIR PROTEIN REV1"/>
    <property type="match status" value="1"/>
</dbReference>
<dbReference type="Gene3D" id="3.30.70.270">
    <property type="match status" value="1"/>
</dbReference>
<feature type="region of interest" description="Disordered" evidence="16">
    <location>
        <begin position="903"/>
        <end position="964"/>
    </location>
</feature>
<dbReference type="Pfam" id="PF16589">
    <property type="entry name" value="BRCT_2"/>
    <property type="match status" value="1"/>
</dbReference>
<dbReference type="Pfam" id="PF11799">
    <property type="entry name" value="IMS_C"/>
    <property type="match status" value="1"/>
</dbReference>
<dbReference type="PANTHER" id="PTHR45990:SF1">
    <property type="entry name" value="DNA REPAIR PROTEIN REV1"/>
    <property type="match status" value="1"/>
</dbReference>
<keyword evidence="8 14" id="KW-0227">DNA damage</keyword>
<feature type="compositionally biased region" description="Basic and acidic residues" evidence="16">
    <location>
        <begin position="632"/>
        <end position="650"/>
    </location>
</feature>
<feature type="region of interest" description="Disordered" evidence="16">
    <location>
        <begin position="986"/>
        <end position="1022"/>
    </location>
</feature>
<dbReference type="GO" id="GO:0070987">
    <property type="term" value="P:error-free translesion synthesis"/>
    <property type="evidence" value="ECO:0007669"/>
    <property type="project" value="UniProtKB-ARBA"/>
</dbReference>
<dbReference type="GO" id="GO:0006281">
    <property type="term" value="P:DNA repair"/>
    <property type="evidence" value="ECO:0007669"/>
    <property type="project" value="UniProtKB-KW"/>
</dbReference>
<evidence type="ECO:0000256" key="12">
    <source>
        <dbReference type="ARBA" id="ARBA00023242"/>
    </source>
</evidence>
<dbReference type="Gene3D" id="6.10.250.1490">
    <property type="match status" value="1"/>
</dbReference>
<feature type="compositionally biased region" description="Low complexity" evidence="16">
    <location>
        <begin position="721"/>
        <end position="737"/>
    </location>
</feature>
<dbReference type="Gene3D" id="6.10.250.1630">
    <property type="match status" value="1"/>
</dbReference>
<feature type="binding site" evidence="15">
    <location>
        <position position="222"/>
    </location>
    <ligand>
        <name>Mg(2+)</name>
        <dbReference type="ChEBI" id="CHEBI:18420"/>
        <label>1</label>
    </ligand>
</feature>
<keyword evidence="12 14" id="KW-0539">Nucleus</keyword>
<accession>A0A4T0IT45</accession>
<dbReference type="InterPro" id="IPR053848">
    <property type="entry name" value="IMS_HHH_1"/>
</dbReference>
<dbReference type="Proteomes" id="UP000310689">
    <property type="component" value="Unassembled WGS sequence"/>
</dbReference>
<evidence type="ECO:0000313" key="19">
    <source>
        <dbReference type="EMBL" id="TIB30421.1"/>
    </source>
</evidence>
<evidence type="ECO:0000256" key="10">
    <source>
        <dbReference type="ARBA" id="ARBA00023125"/>
    </source>
</evidence>
<feature type="compositionally biased region" description="Polar residues" evidence="16">
    <location>
        <begin position="1004"/>
        <end position="1022"/>
    </location>
</feature>
<dbReference type="GO" id="GO:0042276">
    <property type="term" value="P:error-prone translesion synthesis"/>
    <property type="evidence" value="ECO:0007669"/>
    <property type="project" value="InterPro"/>
</dbReference>
<dbReference type="Gene3D" id="1.20.58.1280">
    <property type="entry name" value="DNA repair protein Rev1, C-terminal domain"/>
    <property type="match status" value="1"/>
</dbReference>
<evidence type="ECO:0000259" key="18">
    <source>
        <dbReference type="PROSITE" id="PS50173"/>
    </source>
</evidence>
<dbReference type="InterPro" id="IPR036420">
    <property type="entry name" value="BRCT_dom_sf"/>
</dbReference>
<dbReference type="InterPro" id="IPR017961">
    <property type="entry name" value="DNA_pol_Y-fam_little_finger"/>
</dbReference>
<evidence type="ECO:0000259" key="17">
    <source>
        <dbReference type="PROSITE" id="PS50172"/>
    </source>
</evidence>
<dbReference type="Gene3D" id="3.40.50.10190">
    <property type="entry name" value="BRCT domain"/>
    <property type="match status" value="1"/>
</dbReference>
<evidence type="ECO:0000256" key="11">
    <source>
        <dbReference type="ARBA" id="ARBA00023204"/>
    </source>
</evidence>
<evidence type="ECO:0000256" key="15">
    <source>
        <dbReference type="PIRSR" id="PIRSR036573-2"/>
    </source>
</evidence>
<keyword evidence="9 15" id="KW-0460">Magnesium</keyword>
<dbReference type="GO" id="GO:0003887">
    <property type="term" value="F:DNA-directed DNA polymerase activity"/>
    <property type="evidence" value="ECO:0007669"/>
    <property type="project" value="InterPro"/>
</dbReference>
<name>A0A4T0IT45_WALIC</name>
<keyword evidence="4 14" id="KW-0237">DNA synthesis</keyword>
<comment type="function">
    <text evidence="13">Deoxycytidyl transferase involved in DNA repair. Transfers a dCMP residue from dCTP to the 3'-end of a DNA primer in a template-dependent reaction. May assist in the first step in the bypass of abasic lesions by the insertion of a nucleotide opposite the lesion. Required for normal induction of mutations by physical and chemical agents. Involved in mitochondrial DNA mutagenesis.</text>
</comment>
<dbReference type="InterPro" id="IPR001357">
    <property type="entry name" value="BRCT_dom"/>
</dbReference>
<feature type="domain" description="UmuC" evidence="18">
    <location>
        <begin position="218"/>
        <end position="419"/>
    </location>
</feature>
<dbReference type="InterPro" id="IPR025527">
    <property type="entry name" value="HUWE1/Rev1_UBM"/>
</dbReference>
<evidence type="ECO:0000256" key="7">
    <source>
        <dbReference type="ARBA" id="ARBA00022723"/>
    </source>
</evidence>
<comment type="similarity">
    <text evidence="2 14">Belongs to the DNA polymerase type-Y family.</text>
</comment>
<comment type="cofactor">
    <cofactor evidence="15">
        <name>Mg(2+)</name>
        <dbReference type="ChEBI" id="CHEBI:18420"/>
    </cofactor>
    <text evidence="15">Binds 2 magnesium ions.</text>
</comment>
<dbReference type="InterPro" id="IPR012112">
    <property type="entry name" value="REV1"/>
</dbReference>
<evidence type="ECO:0000256" key="2">
    <source>
        <dbReference type="ARBA" id="ARBA00010945"/>
    </source>
</evidence>
<dbReference type="InterPro" id="IPR043502">
    <property type="entry name" value="DNA/RNA_pol_sf"/>
</dbReference>
<dbReference type="EMBL" id="SPOI01000261">
    <property type="protein sequence ID" value="TIB30421.1"/>
    <property type="molecule type" value="Genomic_DNA"/>
</dbReference>
<feature type="compositionally biased region" description="Polar residues" evidence="16">
    <location>
        <begin position="950"/>
        <end position="959"/>
    </location>
</feature>
<sequence length="1206" mass="134306">MSEYGAINYGDISTYLSNKQSKLNNQNDKDFTVKSNLFSGLKLHVNGYTNPSLSQLRRIIIENGGVYLHYLNNKSDVTHIISNNLTPRKIIQFKNIKCCTPKWLLDSLSHRSLLPWQNYMLISDHSQRKIFTNNSPNKHTESLLQSEQWRQQNTAQSDSFLESYYSNSRLHFLSSGKASLKELVGCAQRSVDEGGETEQAEGDQGTQHTHDTHQSRTIFHVDMDSFFVSASLSLPKHSHLRESPVAISHSSSSSSHASTSELASVNYKARERGVRNGMVKSTALALCPTLITLPYDFTLYNAITVQLYTILLRNCARVEAVSVDEALLEMEVKVVEGGRENGSGIAPSHLPTAHSIAIKIRAEIQSLTRCTASVGIGSSILLAKLATRQAKPNGIFHLHDHLATNFLAPLPFDALPGVGGETARKLQALNAETIGDLLARVRLGDVQRVLGQKKGEMIWNYAHGIDTRPLKLANETHNHKRQSVSAEVNYGIRFEGVDETRRFFTNLANELGRRLKANKCRGGQLTVKLMVRSKDAPKEPAKFLGHGVVDNLSRSAPLASGNKADVGAGRSGKGNADCTDDPAIIAQCAWHIFSSLAIDVRELRGVGFQVGKLFHDGVDDASRKKEIVIERNKDKETEKGKGKEGIESFFKKPSHRSSAIAQPSTSSTSSSASTKTNAASDVIDISSDVDESSSDNLGQLQVPKLHTPHTSHNPHSRHIPSSTFTSTSDDSINSTTTMPTQADRTVWKAIPRSIRKEVLDERARVQNALRTPFKVPFKRGEKGEKGEKEKALAQEKKNKREKKMEMKQGKEKAQTDVGRSDSGDNDDDMAQAVSVNHPSLDPDPDLEQHRRVGSNKHIHHNSDLSNYNNLMPTPTSSVYMLPSQADPSVWRALPSSIRKEVLSDRQALSRATNKRVRVHVSPEAGVEGEGEAASNSYSTSTPSSDRTAHTQHSSHTPLLTPSVHLKPTQADAEVWRALPSTIRKEILGEREEQEKEKQKQKEQTTSIASDTLPSPSLIAPNSQIDGAVWRELPPSVRRNLFEEMREERGEGRGREEQEKRDQEKQRKKQRMEKTHNTHTEQPTITHKSNMKAQRSKAAVLMHRVDMGDIVSVVEQWLDTFHTQGPLARDVDRIKLYMQKSLTEDTEGMAKTRVLLKMWKRKQAEWVYGSEVDAVAVDSLWQHAFDDVKQCVDEIVMSKWGCRLSVK</sequence>
<evidence type="ECO:0000256" key="6">
    <source>
        <dbReference type="ARBA" id="ARBA00022695"/>
    </source>
</evidence>
<evidence type="ECO:0000256" key="1">
    <source>
        <dbReference type="ARBA" id="ARBA00004123"/>
    </source>
</evidence>
<protein>
    <recommendedName>
        <fullName evidence="3 14">DNA repair protein REV1</fullName>
        <ecNumber evidence="14">2.7.7.-</ecNumber>
    </recommendedName>
</protein>
<feature type="compositionally biased region" description="Basic residues" evidence="16">
    <location>
        <begin position="706"/>
        <end position="718"/>
    </location>
</feature>
<evidence type="ECO:0000256" key="9">
    <source>
        <dbReference type="ARBA" id="ARBA00022842"/>
    </source>
</evidence>
<feature type="binding site" evidence="15">
    <location>
        <position position="324"/>
    </location>
    <ligand>
        <name>Mg(2+)</name>
        <dbReference type="ChEBI" id="CHEBI:18420"/>
        <label>1</label>
    </ligand>
</feature>
<reference evidence="19 20" key="1">
    <citation type="submission" date="2019-03" db="EMBL/GenBank/DDBJ databases">
        <title>Sequencing 23 genomes of Wallemia ichthyophaga.</title>
        <authorList>
            <person name="Gostincar C."/>
        </authorList>
    </citation>
    <scope>NUCLEOTIDE SEQUENCE [LARGE SCALE GENOMIC DNA]</scope>
    <source>
        <strain evidence="19 20">EXF-6200</strain>
    </source>
</reference>
<dbReference type="InterPro" id="IPR031991">
    <property type="entry name" value="Rev1_C"/>
</dbReference>
<dbReference type="InterPro" id="IPR036775">
    <property type="entry name" value="DNA_pol_Y-fam_lit_finger_sf"/>
</dbReference>
<keyword evidence="10 14" id="KW-0238">DNA-binding</keyword>
<dbReference type="InterPro" id="IPR038401">
    <property type="entry name" value="Rev1_C_sf"/>
</dbReference>
<dbReference type="Pfam" id="PF14377">
    <property type="entry name" value="UBM"/>
    <property type="match status" value="2"/>
</dbReference>
<feature type="compositionally biased region" description="Basic and acidic residues" evidence="16">
    <location>
        <begin position="778"/>
        <end position="822"/>
    </location>
</feature>
<dbReference type="SMART" id="SM00292">
    <property type="entry name" value="BRCT"/>
    <property type="match status" value="1"/>
</dbReference>
<dbReference type="Gene3D" id="3.40.1170.60">
    <property type="match status" value="1"/>
</dbReference>
<dbReference type="Pfam" id="PF21999">
    <property type="entry name" value="IMS_HHH_1"/>
    <property type="match status" value="1"/>
</dbReference>
<dbReference type="SUPFAM" id="SSF56672">
    <property type="entry name" value="DNA/RNA polymerases"/>
    <property type="match status" value="1"/>
</dbReference>
<feature type="compositionally biased region" description="Polar residues" evidence="16">
    <location>
        <begin position="1079"/>
        <end position="1091"/>
    </location>
</feature>
<feature type="region of interest" description="Disordered" evidence="16">
    <location>
        <begin position="190"/>
        <end position="213"/>
    </location>
</feature>
<evidence type="ECO:0000256" key="14">
    <source>
        <dbReference type="PIRNR" id="PIRNR036573"/>
    </source>
</evidence>
<dbReference type="PROSITE" id="PS50172">
    <property type="entry name" value="BRCT"/>
    <property type="match status" value="1"/>
</dbReference>